<accession>A0A2T7A0Z7</accession>
<sequence>MSKTGDAVECAWITIERGMADTPRCQRLPGQWGIMEVELMGILGSLREWTGTGRSIRIHSDCLPAILMLRDMTPEGDTAMLFHLMAEVLNNINGDVGFGWLPSHVGIPGNEMADMGARSGSRIAVLPEYVESIDFGLAQVRTANRLRAEEWRDYHISFDRTYYDRGLAKPRFMKGLSRMDYYYLIRL</sequence>
<dbReference type="Gene3D" id="3.30.420.10">
    <property type="entry name" value="Ribonuclease H-like superfamily/Ribonuclease H"/>
    <property type="match status" value="1"/>
</dbReference>
<proteinExistence type="predicted"/>
<keyword evidence="3" id="KW-1185">Reference proteome</keyword>
<dbReference type="EMBL" id="NESQ01000045">
    <property type="protein sequence ID" value="PUU81411.1"/>
    <property type="molecule type" value="Genomic_DNA"/>
</dbReference>
<dbReference type="SUPFAM" id="SSF53098">
    <property type="entry name" value="Ribonuclease H-like"/>
    <property type="match status" value="1"/>
</dbReference>
<protein>
    <recommendedName>
        <fullName evidence="1">RNase H type-1 domain-containing protein</fullName>
    </recommendedName>
</protein>
<dbReference type="OrthoDB" id="3267074at2759"/>
<evidence type="ECO:0000259" key="1">
    <source>
        <dbReference type="PROSITE" id="PS50879"/>
    </source>
</evidence>
<dbReference type="Proteomes" id="UP000244722">
    <property type="component" value="Unassembled WGS sequence"/>
</dbReference>
<comment type="caution">
    <text evidence="2">The sequence shown here is derived from an EMBL/GenBank/DDBJ whole genome shotgun (WGS) entry which is preliminary data.</text>
</comment>
<reference evidence="2 3" key="1">
    <citation type="submission" date="2017-04" db="EMBL/GenBank/DDBJ databases">
        <title>Draft genome sequence of Tuber borchii Vittad., a whitish edible truffle.</title>
        <authorList>
            <consortium name="DOE Joint Genome Institute"/>
            <person name="Murat C."/>
            <person name="Kuo A."/>
            <person name="Barry K.W."/>
            <person name="Clum A."/>
            <person name="Dockter R.B."/>
            <person name="Fauchery L."/>
            <person name="Iotti M."/>
            <person name="Kohler A."/>
            <person name="Labutti K."/>
            <person name="Lindquist E.A."/>
            <person name="Lipzen A."/>
            <person name="Ohm R.A."/>
            <person name="Wang M."/>
            <person name="Grigoriev I.V."/>
            <person name="Zambonelli A."/>
            <person name="Martin F.M."/>
        </authorList>
    </citation>
    <scope>NUCLEOTIDE SEQUENCE [LARGE SCALE GENOMIC DNA]</scope>
    <source>
        <strain evidence="2 3">Tbo3840</strain>
    </source>
</reference>
<evidence type="ECO:0000313" key="2">
    <source>
        <dbReference type="EMBL" id="PUU81411.1"/>
    </source>
</evidence>
<dbReference type="InterPro" id="IPR002156">
    <property type="entry name" value="RNaseH_domain"/>
</dbReference>
<gene>
    <name evidence="2" type="ORF">B9Z19DRAFT_1122170</name>
</gene>
<dbReference type="GO" id="GO:0003676">
    <property type="term" value="F:nucleic acid binding"/>
    <property type="evidence" value="ECO:0007669"/>
    <property type="project" value="InterPro"/>
</dbReference>
<dbReference type="CDD" id="cd09276">
    <property type="entry name" value="Rnase_HI_RT_non_LTR"/>
    <property type="match status" value="1"/>
</dbReference>
<dbReference type="PROSITE" id="PS50879">
    <property type="entry name" value="RNASE_H_1"/>
    <property type="match status" value="1"/>
</dbReference>
<evidence type="ECO:0000313" key="3">
    <source>
        <dbReference type="Proteomes" id="UP000244722"/>
    </source>
</evidence>
<dbReference type="GO" id="GO:0004523">
    <property type="term" value="F:RNA-DNA hybrid ribonuclease activity"/>
    <property type="evidence" value="ECO:0007669"/>
    <property type="project" value="InterPro"/>
</dbReference>
<feature type="domain" description="RNase H type-1" evidence="1">
    <location>
        <begin position="1"/>
        <end position="122"/>
    </location>
</feature>
<dbReference type="InterPro" id="IPR036397">
    <property type="entry name" value="RNaseH_sf"/>
</dbReference>
<organism evidence="2 3">
    <name type="scientific">Tuber borchii</name>
    <name type="common">White truffle</name>
    <dbReference type="NCBI Taxonomy" id="42251"/>
    <lineage>
        <taxon>Eukaryota</taxon>
        <taxon>Fungi</taxon>
        <taxon>Dikarya</taxon>
        <taxon>Ascomycota</taxon>
        <taxon>Pezizomycotina</taxon>
        <taxon>Pezizomycetes</taxon>
        <taxon>Pezizales</taxon>
        <taxon>Tuberaceae</taxon>
        <taxon>Tuber</taxon>
    </lineage>
</organism>
<name>A0A2T7A0Z7_TUBBO</name>
<dbReference type="AlphaFoldDB" id="A0A2T7A0Z7"/>
<dbReference type="InterPro" id="IPR012337">
    <property type="entry name" value="RNaseH-like_sf"/>
</dbReference>